<dbReference type="Pfam" id="PF00023">
    <property type="entry name" value="Ank"/>
    <property type="match status" value="1"/>
</dbReference>
<gene>
    <name evidence="1" type="ORF">CSKR_113645</name>
</gene>
<dbReference type="EMBL" id="NIRI02000042">
    <property type="protein sequence ID" value="KAG5448071.1"/>
    <property type="molecule type" value="Genomic_DNA"/>
</dbReference>
<dbReference type="PANTHER" id="PTHR24192:SF3">
    <property type="entry name" value="ANKYRIN REPEAT DOMAIN 40"/>
    <property type="match status" value="1"/>
</dbReference>
<protein>
    <submittedName>
        <fullName evidence="1">ANKRD40 C-terminal-like protein</fullName>
    </submittedName>
</protein>
<dbReference type="InParanoid" id="A0A3R7C9J7"/>
<evidence type="ECO:0000313" key="1">
    <source>
        <dbReference type="EMBL" id="KAG5448071.1"/>
    </source>
</evidence>
<name>A0A3R7C9J7_CLOSI</name>
<accession>A0A3R7C9J7</accession>
<dbReference type="SUPFAM" id="SSF48403">
    <property type="entry name" value="Ankyrin repeat"/>
    <property type="match status" value="1"/>
</dbReference>
<evidence type="ECO:0000313" key="2">
    <source>
        <dbReference type="Proteomes" id="UP000286415"/>
    </source>
</evidence>
<reference evidence="1 2" key="1">
    <citation type="journal article" date="2018" name="Biotechnol. Adv.">
        <title>Improved genomic resources and new bioinformatic workflow for the carcinogenic parasite Clonorchis sinensis: Biotechnological implications.</title>
        <authorList>
            <person name="Wang D."/>
            <person name="Korhonen P.K."/>
            <person name="Gasser R.B."/>
            <person name="Young N.D."/>
        </authorList>
    </citation>
    <scope>NUCLEOTIDE SEQUENCE [LARGE SCALE GENOMIC DNA]</scope>
    <source>
        <strain evidence="1">Cs-k2</strain>
    </source>
</reference>
<dbReference type="Gene3D" id="1.25.40.20">
    <property type="entry name" value="Ankyrin repeat-containing domain"/>
    <property type="match status" value="1"/>
</dbReference>
<dbReference type="PROSITE" id="PS50297">
    <property type="entry name" value="ANK_REP_REGION"/>
    <property type="match status" value="1"/>
</dbReference>
<dbReference type="Proteomes" id="UP000286415">
    <property type="component" value="Unassembled WGS sequence"/>
</dbReference>
<dbReference type="SMART" id="SM00248">
    <property type="entry name" value="ANK"/>
    <property type="match status" value="1"/>
</dbReference>
<comment type="caution">
    <text evidence="1">The sequence shown here is derived from an EMBL/GenBank/DDBJ whole genome shotgun (WGS) entry which is preliminary data.</text>
</comment>
<dbReference type="STRING" id="79923.A0A3R7C9J7"/>
<organism evidence="1 2">
    <name type="scientific">Clonorchis sinensis</name>
    <name type="common">Chinese liver fluke</name>
    <dbReference type="NCBI Taxonomy" id="79923"/>
    <lineage>
        <taxon>Eukaryota</taxon>
        <taxon>Metazoa</taxon>
        <taxon>Spiralia</taxon>
        <taxon>Lophotrochozoa</taxon>
        <taxon>Platyhelminthes</taxon>
        <taxon>Trematoda</taxon>
        <taxon>Digenea</taxon>
        <taxon>Opisthorchiida</taxon>
        <taxon>Opisthorchiata</taxon>
        <taxon>Opisthorchiidae</taxon>
        <taxon>Clonorchis</taxon>
    </lineage>
</organism>
<dbReference type="InterPro" id="IPR039195">
    <property type="entry name" value="ANKRD40"/>
</dbReference>
<reference evidence="1 2" key="2">
    <citation type="journal article" date="2021" name="Genomics">
        <title>High-quality reference genome for Clonorchis sinensis.</title>
        <authorList>
            <person name="Young N.D."/>
            <person name="Stroehlein A.J."/>
            <person name="Kinkar L."/>
            <person name="Wang T."/>
            <person name="Sohn W.M."/>
            <person name="Chang B.C.H."/>
            <person name="Kaur P."/>
            <person name="Weisz D."/>
            <person name="Dudchenko O."/>
            <person name="Aiden E.L."/>
            <person name="Korhonen P.K."/>
            <person name="Gasser R.B."/>
        </authorList>
    </citation>
    <scope>NUCLEOTIDE SEQUENCE [LARGE SCALE GENOMIC DNA]</scope>
    <source>
        <strain evidence="1">Cs-k2</strain>
    </source>
</reference>
<dbReference type="PROSITE" id="PS50088">
    <property type="entry name" value="ANK_REPEAT"/>
    <property type="match status" value="1"/>
</dbReference>
<sequence>MQNCHATRDKHEILSGCPSLERSSRDTVMAQWLKRELTGQKARGSNPTCASRLFLSKREHRGSISASELPSGDMAAKHRKVATAGPCFVHASVHHTNKVNGMTPLHWSELRGHDDISEYLLLHGADPSKPRLDGKKPSDLRLSVPLSYRPNYLNYPEFAYVSRDVCVVNSEQSVSSQKSDLVLLKIRLANSVDQDFYEMEAPVSTCTFDAFRELIGTELSVQPSEIKKIRKLPNIILRKESDLRRLTPGAEIEIVL</sequence>
<dbReference type="InterPro" id="IPR002110">
    <property type="entry name" value="Ankyrin_rpt"/>
</dbReference>
<keyword evidence="2" id="KW-1185">Reference proteome</keyword>
<proteinExistence type="predicted"/>
<dbReference type="PANTHER" id="PTHR24192">
    <property type="entry name" value="ANKYRIN REPEAT DOMAIN 40"/>
    <property type="match status" value="1"/>
</dbReference>
<dbReference type="OrthoDB" id="194358at2759"/>
<dbReference type="AlphaFoldDB" id="A0A3R7C9J7"/>
<dbReference type="InterPro" id="IPR036770">
    <property type="entry name" value="Ankyrin_rpt-contain_sf"/>
</dbReference>